<accession>A0A7J6K3F4</accession>
<dbReference type="AlphaFoldDB" id="A0A7J6K3F4"/>
<dbReference type="EMBL" id="JAAUHK010000194">
    <property type="protein sequence ID" value="KAF4642003.1"/>
    <property type="molecule type" value="Genomic_DNA"/>
</dbReference>
<feature type="compositionally biased region" description="Basic and acidic residues" evidence="1">
    <location>
        <begin position="86"/>
        <end position="103"/>
    </location>
</feature>
<proteinExistence type="predicted"/>
<evidence type="ECO:0000313" key="2">
    <source>
        <dbReference type="EMBL" id="KAF4642003.1"/>
    </source>
</evidence>
<organism evidence="2 3">
    <name type="scientific">Toxoplasma gondii</name>
    <dbReference type="NCBI Taxonomy" id="5811"/>
    <lineage>
        <taxon>Eukaryota</taxon>
        <taxon>Sar</taxon>
        <taxon>Alveolata</taxon>
        <taxon>Apicomplexa</taxon>
        <taxon>Conoidasida</taxon>
        <taxon>Coccidia</taxon>
        <taxon>Eucoccidiorida</taxon>
        <taxon>Eimeriorina</taxon>
        <taxon>Sarcocystidae</taxon>
        <taxon>Toxoplasma</taxon>
    </lineage>
</organism>
<dbReference type="Proteomes" id="UP000557509">
    <property type="component" value="Unassembled WGS sequence"/>
</dbReference>
<dbReference type="VEuPathDB" id="ToxoDB:TGME49_273915"/>
<keyword evidence="3" id="KW-1185">Reference proteome</keyword>
<feature type="compositionally biased region" description="Basic and acidic residues" evidence="1">
    <location>
        <begin position="24"/>
        <end position="33"/>
    </location>
</feature>
<reference evidence="2 3" key="1">
    <citation type="submission" date="2020-03" db="EMBL/GenBank/DDBJ databases">
        <title>Genome sequence of Toxoplasma gondii RH-88 strain.</title>
        <authorList>
            <person name="Lorenzi H.A."/>
            <person name="Venepally P."/>
            <person name="Rozenberg A."/>
            <person name="Sibley D."/>
        </authorList>
    </citation>
    <scope>NUCLEOTIDE SEQUENCE [LARGE SCALE GENOMIC DNA]</scope>
    <source>
        <strain evidence="2 3">RH-88</strain>
    </source>
</reference>
<evidence type="ECO:0000313" key="3">
    <source>
        <dbReference type="Proteomes" id="UP000557509"/>
    </source>
</evidence>
<gene>
    <name evidence="2" type="ORF">TGRH88_078150</name>
</gene>
<sequence length="158" mass="17467">MRLGHLRAQPTGACFSPRSSGSQGRKEGRRGDEAGCGEQGKAEKVECECGPQFSSSSSPSSSLLEKRRPAPETQEKPGKMLFGASAERRKQRESQRAEKGEKKKREKRIFSSSLPLLPIFTFKDGGRGGPRVYSCLCAWRSFGLKLVCKKTQHLSSWC</sequence>
<feature type="region of interest" description="Disordered" evidence="1">
    <location>
        <begin position="1"/>
        <end position="108"/>
    </location>
</feature>
<feature type="compositionally biased region" description="Basic and acidic residues" evidence="1">
    <location>
        <begin position="64"/>
        <end position="78"/>
    </location>
</feature>
<protein>
    <submittedName>
        <fullName evidence="2">Uncharacterized protein</fullName>
    </submittedName>
</protein>
<comment type="caution">
    <text evidence="2">The sequence shown here is derived from an EMBL/GenBank/DDBJ whole genome shotgun (WGS) entry which is preliminary data.</text>
</comment>
<name>A0A7J6K3F4_TOXGO</name>
<evidence type="ECO:0000256" key="1">
    <source>
        <dbReference type="SAM" id="MobiDB-lite"/>
    </source>
</evidence>